<feature type="compositionally biased region" description="Basic and acidic residues" evidence="1">
    <location>
        <begin position="9"/>
        <end position="24"/>
    </location>
</feature>
<keyword evidence="2" id="KW-0472">Membrane</keyword>
<keyword evidence="2" id="KW-1133">Transmembrane helix</keyword>
<dbReference type="EMBL" id="PYGA01000012">
    <property type="protein sequence ID" value="PSK96170.1"/>
    <property type="molecule type" value="Genomic_DNA"/>
</dbReference>
<evidence type="ECO:0000256" key="2">
    <source>
        <dbReference type="SAM" id="Phobius"/>
    </source>
</evidence>
<dbReference type="Proteomes" id="UP000240542">
    <property type="component" value="Unassembled WGS sequence"/>
</dbReference>
<keyword evidence="2" id="KW-0812">Transmembrane</keyword>
<feature type="region of interest" description="Disordered" evidence="1">
    <location>
        <begin position="1"/>
        <end position="24"/>
    </location>
</feature>
<organism evidence="4 5">
    <name type="scientific">Murinocardiopsis flavida</name>
    <dbReference type="NCBI Taxonomy" id="645275"/>
    <lineage>
        <taxon>Bacteria</taxon>
        <taxon>Bacillati</taxon>
        <taxon>Actinomycetota</taxon>
        <taxon>Actinomycetes</taxon>
        <taxon>Streptosporangiales</taxon>
        <taxon>Nocardiopsidaceae</taxon>
        <taxon>Murinocardiopsis</taxon>
    </lineage>
</organism>
<feature type="region of interest" description="Disordered" evidence="1">
    <location>
        <begin position="162"/>
        <end position="189"/>
    </location>
</feature>
<reference evidence="4 5" key="1">
    <citation type="submission" date="2018-03" db="EMBL/GenBank/DDBJ databases">
        <title>Genomic Encyclopedia of Archaeal and Bacterial Type Strains, Phase II (KMG-II): from individual species to whole genera.</title>
        <authorList>
            <person name="Goeker M."/>
        </authorList>
    </citation>
    <scope>NUCLEOTIDE SEQUENCE [LARGE SCALE GENOMIC DNA]</scope>
    <source>
        <strain evidence="4 5">DSM 45312</strain>
    </source>
</reference>
<dbReference type="CDD" id="cd11614">
    <property type="entry name" value="SAF_CpaB_FlgA_like"/>
    <property type="match status" value="1"/>
</dbReference>
<evidence type="ECO:0000256" key="1">
    <source>
        <dbReference type="SAM" id="MobiDB-lite"/>
    </source>
</evidence>
<dbReference type="AlphaFoldDB" id="A0A2P8DG26"/>
<sequence>MASTTRNTIRTDRKTQEQEKERVRLAAPSRRRWRWLAAGALLIACGGAAGAWASLHGEQRVPVATAVSDLPAGHVLTAEDVRVVPMAGAESLDLVDARDGAVGKPLAVPLRANTPIAEAALGGAAFPGEGEAVVAAEVAPGVLPGAAVEGASVAAIITDTPTEAASPSAPPDEEGAEGEQGTAPPPGRSIEARVHAIDAAEAGQGRAPVVVEVVVAAEDAEALARAAGAEQLRFAVVPSGGGR</sequence>
<protein>
    <submittedName>
        <fullName evidence="4">SAF domain-containing protein</fullName>
    </submittedName>
</protein>
<evidence type="ECO:0000259" key="3">
    <source>
        <dbReference type="SMART" id="SM00858"/>
    </source>
</evidence>
<name>A0A2P8DG26_9ACTN</name>
<feature type="transmembrane region" description="Helical" evidence="2">
    <location>
        <begin position="35"/>
        <end position="55"/>
    </location>
</feature>
<dbReference type="InterPro" id="IPR013974">
    <property type="entry name" value="SAF"/>
</dbReference>
<comment type="caution">
    <text evidence="4">The sequence shown here is derived from an EMBL/GenBank/DDBJ whole genome shotgun (WGS) entry which is preliminary data.</text>
</comment>
<accession>A0A2P8DG26</accession>
<gene>
    <name evidence="4" type="ORF">CLV63_11252</name>
</gene>
<feature type="domain" description="SAF" evidence="3">
    <location>
        <begin position="61"/>
        <end position="122"/>
    </location>
</feature>
<evidence type="ECO:0000313" key="5">
    <source>
        <dbReference type="Proteomes" id="UP000240542"/>
    </source>
</evidence>
<keyword evidence="5" id="KW-1185">Reference proteome</keyword>
<dbReference type="OrthoDB" id="3428144at2"/>
<dbReference type="SMART" id="SM00858">
    <property type="entry name" value="SAF"/>
    <property type="match status" value="1"/>
</dbReference>
<dbReference type="Pfam" id="PF08666">
    <property type="entry name" value="SAF"/>
    <property type="match status" value="1"/>
</dbReference>
<evidence type="ECO:0000313" key="4">
    <source>
        <dbReference type="EMBL" id="PSK96170.1"/>
    </source>
</evidence>
<proteinExistence type="predicted"/>